<reference evidence="7" key="1">
    <citation type="submission" date="2022-04" db="EMBL/GenBank/DDBJ databases">
        <title>Carnegiea gigantea Genome sequencing and assembly v2.</title>
        <authorList>
            <person name="Copetti D."/>
            <person name="Sanderson M.J."/>
            <person name="Burquez A."/>
            <person name="Wojciechowski M.F."/>
        </authorList>
    </citation>
    <scope>NUCLEOTIDE SEQUENCE</scope>
    <source>
        <strain evidence="7">SGP5-SGP5p</strain>
        <tissue evidence="7">Aerial part</tissue>
    </source>
</reference>
<sequence>MNMDYNRWLKLCSFFLFLSLIVPLSPAADRITARNSLSGKQTIVSSGGFFELGFFSPSGNSSKNFIGIWYKKVSLQTVVWVANRETPISDTLNSELKILNGNLVLTNEAKSPVWSTNLTNPISANLLEAVLGDSGNLILRESIPNNSTRVLWQSFDYPGNTWLPGGKISFNKKNGTGQHLTSWKNGDDPASGLFSLELEPKGKQYIIKWNGTQQYWTSGTWDSKQQIFNLVPEMRLNYIYNFSFVDDSNESYFTYSVYDNKFISRFVMDTSGQIKMWTWLENTQQWNLFWSQPRQQCQVYAYCGKFGTCNQNSLPFCNCLNGFQPQSRSDWGLSDYSGGCVRKAPLQCERAGSTKKRDRFWVNPNMGESEDIMTILDPRLERNADEEQVRKMCKLACWCIQDDEYNRPSMGQVVQILEGVLDVNMPPMPRSLQVFDDNQEHIMFFTESSMSQSSHAKSNSSAISSKLESTSSSVSAGLSTL</sequence>
<accession>A0A9Q1Q7B9</accession>
<keyword evidence="4" id="KW-0325">Glycoprotein</keyword>
<dbReference type="PROSITE" id="PS50927">
    <property type="entry name" value="BULB_LECTIN"/>
    <property type="match status" value="1"/>
</dbReference>
<dbReference type="Gene3D" id="1.10.510.10">
    <property type="entry name" value="Transferase(Phosphotransferase) domain 1"/>
    <property type="match status" value="1"/>
</dbReference>
<dbReference type="Pfam" id="PF00954">
    <property type="entry name" value="S_locus_glycop"/>
    <property type="match status" value="1"/>
</dbReference>
<dbReference type="PIRSF" id="PIRSF002686">
    <property type="entry name" value="SLG"/>
    <property type="match status" value="1"/>
</dbReference>
<dbReference type="InterPro" id="IPR011009">
    <property type="entry name" value="Kinase-like_dom_sf"/>
</dbReference>
<evidence type="ECO:0000256" key="1">
    <source>
        <dbReference type="ARBA" id="ARBA00003061"/>
    </source>
</evidence>
<dbReference type="CDD" id="cd00028">
    <property type="entry name" value="B_lectin"/>
    <property type="match status" value="1"/>
</dbReference>
<evidence type="ECO:0000256" key="5">
    <source>
        <dbReference type="SAM" id="SignalP"/>
    </source>
</evidence>
<dbReference type="FunFam" id="2.90.10.10:FF:000005">
    <property type="entry name" value="G-type lectin S-receptor-like serine/threonine-protein kinase"/>
    <property type="match status" value="1"/>
</dbReference>
<dbReference type="InterPro" id="IPR035446">
    <property type="entry name" value="SLSG/EP1"/>
</dbReference>
<dbReference type="OrthoDB" id="643280at2759"/>
<evidence type="ECO:0000259" key="6">
    <source>
        <dbReference type="PROSITE" id="PS50927"/>
    </source>
</evidence>
<evidence type="ECO:0000313" key="8">
    <source>
        <dbReference type="Proteomes" id="UP001153076"/>
    </source>
</evidence>
<organism evidence="7 8">
    <name type="scientific">Carnegiea gigantea</name>
    <dbReference type="NCBI Taxonomy" id="171969"/>
    <lineage>
        <taxon>Eukaryota</taxon>
        <taxon>Viridiplantae</taxon>
        <taxon>Streptophyta</taxon>
        <taxon>Embryophyta</taxon>
        <taxon>Tracheophyta</taxon>
        <taxon>Spermatophyta</taxon>
        <taxon>Magnoliopsida</taxon>
        <taxon>eudicotyledons</taxon>
        <taxon>Gunneridae</taxon>
        <taxon>Pentapetalae</taxon>
        <taxon>Caryophyllales</taxon>
        <taxon>Cactineae</taxon>
        <taxon>Cactaceae</taxon>
        <taxon>Cactoideae</taxon>
        <taxon>Echinocereeae</taxon>
        <taxon>Carnegiea</taxon>
    </lineage>
</organism>
<evidence type="ECO:0000313" key="7">
    <source>
        <dbReference type="EMBL" id="KAJ8431204.1"/>
    </source>
</evidence>
<dbReference type="InterPro" id="IPR000858">
    <property type="entry name" value="S_locus_glycoprot_dom"/>
</dbReference>
<evidence type="ECO:0000256" key="4">
    <source>
        <dbReference type="ARBA" id="ARBA00023180"/>
    </source>
</evidence>
<evidence type="ECO:0000256" key="2">
    <source>
        <dbReference type="ARBA" id="ARBA00022729"/>
    </source>
</evidence>
<keyword evidence="8" id="KW-1185">Reference proteome</keyword>
<comment type="function">
    <text evidence="1">Involved in sporophytic self-incompatibility system (the inability of flowering plants to achieve self-fertilization).</text>
</comment>
<dbReference type="InterPro" id="IPR036426">
    <property type="entry name" value="Bulb-type_lectin_dom_sf"/>
</dbReference>
<dbReference type="SUPFAM" id="SSF56112">
    <property type="entry name" value="Protein kinase-like (PK-like)"/>
    <property type="match status" value="1"/>
</dbReference>
<dbReference type="PANTHER" id="PTHR32444">
    <property type="entry name" value="BULB-TYPE LECTIN DOMAIN-CONTAINING PROTEIN"/>
    <property type="match status" value="1"/>
</dbReference>
<dbReference type="Pfam" id="PF01453">
    <property type="entry name" value="B_lectin"/>
    <property type="match status" value="1"/>
</dbReference>
<comment type="caution">
    <text evidence="7">The sequence shown here is derived from an EMBL/GenBank/DDBJ whole genome shotgun (WGS) entry which is preliminary data.</text>
</comment>
<dbReference type="GO" id="GO:0048544">
    <property type="term" value="P:recognition of pollen"/>
    <property type="evidence" value="ECO:0007669"/>
    <property type="project" value="InterPro"/>
</dbReference>
<gene>
    <name evidence="7" type="ORF">Cgig2_020315</name>
</gene>
<dbReference type="PANTHER" id="PTHR32444:SF247">
    <property type="entry name" value="OS01G0958200 PROTEIN"/>
    <property type="match status" value="1"/>
</dbReference>
<feature type="chain" id="PRO_5040149649" description="Bulb-type lectin domain-containing protein" evidence="5">
    <location>
        <begin position="28"/>
        <end position="481"/>
    </location>
</feature>
<feature type="domain" description="Bulb-type lectin" evidence="6">
    <location>
        <begin position="28"/>
        <end position="152"/>
    </location>
</feature>
<dbReference type="InterPro" id="IPR001480">
    <property type="entry name" value="Bulb-type_lectin_dom"/>
</dbReference>
<dbReference type="AlphaFoldDB" id="A0A9Q1Q7B9"/>
<dbReference type="SMART" id="SM00108">
    <property type="entry name" value="B_lectin"/>
    <property type="match status" value="1"/>
</dbReference>
<name>A0A9Q1Q7B9_9CARY</name>
<evidence type="ECO:0000256" key="3">
    <source>
        <dbReference type="ARBA" id="ARBA00023157"/>
    </source>
</evidence>
<protein>
    <recommendedName>
        <fullName evidence="6">Bulb-type lectin domain-containing protein</fullName>
    </recommendedName>
</protein>
<feature type="signal peptide" evidence="5">
    <location>
        <begin position="1"/>
        <end position="27"/>
    </location>
</feature>
<dbReference type="Gene3D" id="2.90.10.10">
    <property type="entry name" value="Bulb-type lectin domain"/>
    <property type="match status" value="1"/>
</dbReference>
<dbReference type="Proteomes" id="UP001153076">
    <property type="component" value="Unassembled WGS sequence"/>
</dbReference>
<dbReference type="EMBL" id="JAKOGI010000708">
    <property type="protein sequence ID" value="KAJ8431204.1"/>
    <property type="molecule type" value="Genomic_DNA"/>
</dbReference>
<dbReference type="SUPFAM" id="SSF51110">
    <property type="entry name" value="alpha-D-mannose-specific plant lectins"/>
    <property type="match status" value="1"/>
</dbReference>
<proteinExistence type="predicted"/>
<keyword evidence="2 5" id="KW-0732">Signal</keyword>
<keyword evidence="3" id="KW-1015">Disulfide bond</keyword>